<protein>
    <submittedName>
        <fullName evidence="1">Uncharacterized protein</fullName>
    </submittedName>
</protein>
<evidence type="ECO:0000313" key="1">
    <source>
        <dbReference type="EMBL" id="KAJ9654747.1"/>
    </source>
</evidence>
<organism evidence="1 2">
    <name type="scientific">Neophaeococcomyces mojaviensis</name>
    <dbReference type="NCBI Taxonomy" id="3383035"/>
    <lineage>
        <taxon>Eukaryota</taxon>
        <taxon>Fungi</taxon>
        <taxon>Dikarya</taxon>
        <taxon>Ascomycota</taxon>
        <taxon>Pezizomycotina</taxon>
        <taxon>Eurotiomycetes</taxon>
        <taxon>Chaetothyriomycetidae</taxon>
        <taxon>Chaetothyriales</taxon>
        <taxon>Chaetothyriales incertae sedis</taxon>
        <taxon>Neophaeococcomyces</taxon>
    </lineage>
</organism>
<keyword evidence="2" id="KW-1185">Reference proteome</keyword>
<gene>
    <name evidence="1" type="ORF">H2198_006265</name>
</gene>
<proteinExistence type="predicted"/>
<evidence type="ECO:0000313" key="2">
    <source>
        <dbReference type="Proteomes" id="UP001172386"/>
    </source>
</evidence>
<dbReference type="EMBL" id="JAPDRQ010000113">
    <property type="protein sequence ID" value="KAJ9654747.1"/>
    <property type="molecule type" value="Genomic_DNA"/>
</dbReference>
<dbReference type="Proteomes" id="UP001172386">
    <property type="component" value="Unassembled WGS sequence"/>
</dbReference>
<name>A0ACC3A3C5_9EURO</name>
<reference evidence="1" key="1">
    <citation type="submission" date="2022-10" db="EMBL/GenBank/DDBJ databases">
        <title>Culturing micro-colonial fungi from biological soil crusts in the Mojave desert and describing Neophaeococcomyces mojavensis, and introducing the new genera and species Taxawa tesnikishii.</title>
        <authorList>
            <person name="Kurbessoian T."/>
            <person name="Stajich J.E."/>
        </authorList>
    </citation>
    <scope>NUCLEOTIDE SEQUENCE</scope>
    <source>
        <strain evidence="1">JES_112</strain>
    </source>
</reference>
<accession>A0ACC3A3C5</accession>
<sequence length="214" mass="23845">MEHNSHCRPPTALSTRQSVRIAELERRRQERLRMQLREQEQRCASELKSIKSDLALLKKKHKKLQATCKHLQAELNSRPTFVSATISSTGNNISEAHSPDPTQSEKQRAQGGTASLMEGETTEPASQNGEHYTKVTATVDSFGSNRTRYSPMLSNQGQGEQHSEVIATPDHGISNTMISVETEPEMTEEEKALETSLFRQLFGDKYSSAKESGS</sequence>
<comment type="caution">
    <text evidence="1">The sequence shown here is derived from an EMBL/GenBank/DDBJ whole genome shotgun (WGS) entry which is preliminary data.</text>
</comment>